<evidence type="ECO:0000256" key="3">
    <source>
        <dbReference type="ARBA" id="ARBA00023170"/>
    </source>
</evidence>
<dbReference type="EMBL" id="AMQN01005738">
    <property type="status" value="NOT_ANNOTATED_CDS"/>
    <property type="molecule type" value="Genomic_DNA"/>
</dbReference>
<reference evidence="7" key="1">
    <citation type="submission" date="2012-12" db="EMBL/GenBank/DDBJ databases">
        <authorList>
            <person name="Hellsten U."/>
            <person name="Grimwood J."/>
            <person name="Chapman J.A."/>
            <person name="Shapiro H."/>
            <person name="Aerts A."/>
            <person name="Otillar R.P."/>
            <person name="Terry A.Y."/>
            <person name="Boore J.L."/>
            <person name="Simakov O."/>
            <person name="Marletaz F."/>
            <person name="Cho S.-J."/>
            <person name="Edsinger-Gonzales E."/>
            <person name="Havlak P."/>
            <person name="Kuo D.-H."/>
            <person name="Larsson T."/>
            <person name="Lv J."/>
            <person name="Arendt D."/>
            <person name="Savage R."/>
            <person name="Osoegawa K."/>
            <person name="de Jong P."/>
            <person name="Lindberg D.R."/>
            <person name="Seaver E.C."/>
            <person name="Weisblat D.A."/>
            <person name="Putnam N.H."/>
            <person name="Grigoriev I.V."/>
            <person name="Rokhsar D.S."/>
        </authorList>
    </citation>
    <scope>NUCLEOTIDE SEQUENCE</scope>
    <source>
        <strain evidence="7">I ESC-2004</strain>
    </source>
</reference>
<dbReference type="PANTHER" id="PTHR24241">
    <property type="entry name" value="NEUROPEPTIDE RECEPTOR-RELATED G-PROTEIN COUPLED RECEPTOR"/>
    <property type="match status" value="1"/>
</dbReference>
<dbReference type="GO" id="GO:0004930">
    <property type="term" value="F:G protein-coupled receptor activity"/>
    <property type="evidence" value="ECO:0007669"/>
    <property type="project" value="TreeGrafter"/>
</dbReference>
<feature type="transmembrane region" description="Helical" evidence="4">
    <location>
        <begin position="99"/>
        <end position="121"/>
    </location>
</feature>
<accession>R7UXT9</accession>
<evidence type="ECO:0008006" key="8">
    <source>
        <dbReference type="Google" id="ProtNLM"/>
    </source>
</evidence>
<dbReference type="PANTHER" id="PTHR24241:SF76">
    <property type="entry name" value="NEUROPEPTIDE SIFAMIDE RECEPTOR"/>
    <property type="match status" value="1"/>
</dbReference>
<feature type="transmembrane region" description="Helical" evidence="4">
    <location>
        <begin position="185"/>
        <end position="209"/>
    </location>
</feature>
<evidence type="ECO:0000256" key="4">
    <source>
        <dbReference type="SAM" id="Phobius"/>
    </source>
</evidence>
<keyword evidence="3" id="KW-0675">Receptor</keyword>
<protein>
    <recommendedName>
        <fullName evidence="8">G-protein coupled receptors family 1 profile domain-containing protein</fullName>
    </recommendedName>
</protein>
<dbReference type="GO" id="GO:0032870">
    <property type="term" value="P:cellular response to hormone stimulus"/>
    <property type="evidence" value="ECO:0007669"/>
    <property type="project" value="TreeGrafter"/>
</dbReference>
<comment type="subcellular location">
    <subcellularLocation>
        <location evidence="1">Cell membrane</location>
        <topology evidence="1">Multi-pass membrane protein</topology>
    </subcellularLocation>
</comment>
<proteinExistence type="predicted"/>
<organism evidence="5">
    <name type="scientific">Capitella teleta</name>
    <name type="common">Polychaete worm</name>
    <dbReference type="NCBI Taxonomy" id="283909"/>
    <lineage>
        <taxon>Eukaryota</taxon>
        <taxon>Metazoa</taxon>
        <taxon>Spiralia</taxon>
        <taxon>Lophotrochozoa</taxon>
        <taxon>Annelida</taxon>
        <taxon>Polychaeta</taxon>
        <taxon>Sedentaria</taxon>
        <taxon>Scolecida</taxon>
        <taxon>Capitellidae</taxon>
        <taxon>Capitella</taxon>
    </lineage>
</organism>
<gene>
    <name evidence="5" type="ORF">CAPTEDRAFT_194361</name>
</gene>
<reference evidence="6" key="3">
    <citation type="submission" date="2015-06" db="UniProtKB">
        <authorList>
            <consortium name="EnsemblMetazoa"/>
        </authorList>
    </citation>
    <scope>IDENTIFICATION</scope>
</reference>
<evidence type="ECO:0000256" key="2">
    <source>
        <dbReference type="ARBA" id="ARBA00022475"/>
    </source>
</evidence>
<keyword evidence="4" id="KW-0812">Transmembrane</keyword>
<sequence>MVKYIPLAPQIEVQILEIPISDVDRKFQLSHREDDNKNAFVAFVTHSAMEMSTNSTSIFLSGLIAWYILTFSGMLLGISGNVYAMFRLMKKFKRLRPHVLLISLLVSNTVVFLLSVPLNMICVTFDLKDTGNNSTACQVELFQVAQAIRILSEIVFYIGVSFLAVHRLRIICSSLIRKTQWCSQFSFSLAGILSSWSTGILFLIITLSFPNALEGNFIPGSLIIVYFSSLIMFIFSYGKVLLYVYRADRKKPDGAQYRMNYQRFFEMTRTLRQSIAQARRQTHQVRGFSVCSIMGNELLSPSVEHAPQANITSALAPALVGAGLDPLNYLFGEPSQQEKHIIRHISRKQSSINEPRKISMKEQRRPSTIAEGNFSLPGSVEGSVHMLDMSPDRFRRRQTQTVPNDLKVGYYLSEMNQSEHVNNSFLHWVQQSAPHNTKPRSTTLPGHHIHESLRIPTWHHPKMSVMSRRSELSTVSSVSSITLPVQSETLDYLNSECSIINKPICLAYSANEFIPTDIRQVLRERCMSTKSLPSENEIDEAPILKKVRLSRTGQNKVAPMQDKQSPQLTHLVIHKEGQEEVSIEEQDVLRVEVPVIENDILKEEDLQLSKPQNLINDGPVEVSIEEGEDHALESPSAHSTLNHVPTSRMMPDESFNYPTSTASPRRHSIISIKLPHFCDSEDDEQKASQHKVPMSIPLSEVIITNEGRGCEILPVISETREMPQTGHTVIAGRRGKFIVTLKKTLLLFAHFFVLLLPLTIVRTLKMTTPHQDNLDLVILVTESLASFSFALFPFLYIFHNRSLMHSNLKS</sequence>
<dbReference type="AlphaFoldDB" id="R7UXT9"/>
<dbReference type="Proteomes" id="UP000014760">
    <property type="component" value="Unassembled WGS sequence"/>
</dbReference>
<feature type="transmembrane region" description="Helical" evidence="4">
    <location>
        <begin position="58"/>
        <end position="78"/>
    </location>
</feature>
<keyword evidence="7" id="KW-1185">Reference proteome</keyword>
<dbReference type="HOGENOM" id="CLU_348252_0_0_1"/>
<feature type="transmembrane region" description="Helical" evidence="4">
    <location>
        <begin position="776"/>
        <end position="798"/>
    </location>
</feature>
<reference evidence="5 7" key="2">
    <citation type="journal article" date="2013" name="Nature">
        <title>Insights into bilaterian evolution from three spiralian genomes.</title>
        <authorList>
            <person name="Simakov O."/>
            <person name="Marletaz F."/>
            <person name="Cho S.J."/>
            <person name="Edsinger-Gonzales E."/>
            <person name="Havlak P."/>
            <person name="Hellsten U."/>
            <person name="Kuo D.H."/>
            <person name="Larsson T."/>
            <person name="Lv J."/>
            <person name="Arendt D."/>
            <person name="Savage R."/>
            <person name="Osoegawa K."/>
            <person name="de Jong P."/>
            <person name="Grimwood J."/>
            <person name="Chapman J.A."/>
            <person name="Shapiro H."/>
            <person name="Aerts A."/>
            <person name="Otillar R.P."/>
            <person name="Terry A.Y."/>
            <person name="Boore J.L."/>
            <person name="Grigoriev I.V."/>
            <person name="Lindberg D.R."/>
            <person name="Seaver E.C."/>
            <person name="Weisblat D.A."/>
            <person name="Putnam N.H."/>
            <person name="Rokhsar D.S."/>
        </authorList>
    </citation>
    <scope>NUCLEOTIDE SEQUENCE</scope>
    <source>
        <strain evidence="5 7">I ESC-2004</strain>
    </source>
</reference>
<keyword evidence="2" id="KW-1003">Cell membrane</keyword>
<feature type="transmembrane region" description="Helical" evidence="4">
    <location>
        <begin position="141"/>
        <end position="165"/>
    </location>
</feature>
<keyword evidence="4" id="KW-0472">Membrane</keyword>
<keyword evidence="4" id="KW-1133">Transmembrane helix</keyword>
<dbReference type="GO" id="GO:0005886">
    <property type="term" value="C:plasma membrane"/>
    <property type="evidence" value="ECO:0007669"/>
    <property type="project" value="UniProtKB-SubCell"/>
</dbReference>
<feature type="transmembrane region" description="Helical" evidence="4">
    <location>
        <begin position="744"/>
        <end position="764"/>
    </location>
</feature>
<evidence type="ECO:0000256" key="1">
    <source>
        <dbReference type="ARBA" id="ARBA00004651"/>
    </source>
</evidence>
<name>R7UXT9_CAPTE</name>
<dbReference type="EMBL" id="KB296704">
    <property type="protein sequence ID" value="ELU11393.1"/>
    <property type="molecule type" value="Genomic_DNA"/>
</dbReference>
<dbReference type="GO" id="GO:0042277">
    <property type="term" value="F:peptide binding"/>
    <property type="evidence" value="ECO:0007669"/>
    <property type="project" value="TreeGrafter"/>
</dbReference>
<evidence type="ECO:0000313" key="7">
    <source>
        <dbReference type="Proteomes" id="UP000014760"/>
    </source>
</evidence>
<dbReference type="EnsemblMetazoa" id="CapteT194361">
    <property type="protein sequence ID" value="CapteP194361"/>
    <property type="gene ID" value="CapteG194361"/>
</dbReference>
<feature type="transmembrane region" description="Helical" evidence="4">
    <location>
        <begin position="221"/>
        <end position="245"/>
    </location>
</feature>
<evidence type="ECO:0000313" key="6">
    <source>
        <dbReference type="EnsemblMetazoa" id="CapteP194361"/>
    </source>
</evidence>
<dbReference type="SUPFAM" id="SSF81321">
    <property type="entry name" value="Family A G protein-coupled receptor-like"/>
    <property type="match status" value="1"/>
</dbReference>
<evidence type="ECO:0000313" key="5">
    <source>
        <dbReference type="EMBL" id="ELU11393.1"/>
    </source>
</evidence>